<name>A0A849SVM1_UNCEI</name>
<dbReference type="GO" id="GO:0006508">
    <property type="term" value="P:proteolysis"/>
    <property type="evidence" value="ECO:0007669"/>
    <property type="project" value="InterPro"/>
</dbReference>
<dbReference type="SUPFAM" id="SSF50630">
    <property type="entry name" value="Acid proteases"/>
    <property type="match status" value="1"/>
</dbReference>
<dbReference type="AlphaFoldDB" id="A0A849SVM1"/>
<gene>
    <name evidence="1" type="ORF">HOP12_14795</name>
</gene>
<dbReference type="PROSITE" id="PS00141">
    <property type="entry name" value="ASP_PROTEASE"/>
    <property type="match status" value="1"/>
</dbReference>
<accession>A0A849SVM1</accession>
<protein>
    <recommendedName>
        <fullName evidence="3">Peptidase A2 domain-containing protein</fullName>
    </recommendedName>
</protein>
<proteinExistence type="predicted"/>
<organism evidence="1 2">
    <name type="scientific">Eiseniibacteriota bacterium</name>
    <dbReference type="NCBI Taxonomy" id="2212470"/>
    <lineage>
        <taxon>Bacteria</taxon>
        <taxon>Candidatus Eiseniibacteriota</taxon>
    </lineage>
</organism>
<evidence type="ECO:0008006" key="3">
    <source>
        <dbReference type="Google" id="ProtNLM"/>
    </source>
</evidence>
<dbReference type="InterPro" id="IPR001969">
    <property type="entry name" value="Aspartic_peptidase_AS"/>
</dbReference>
<reference evidence="1 2" key="1">
    <citation type="submission" date="2020-04" db="EMBL/GenBank/DDBJ databases">
        <title>Metagenomic profiling of ammonia- and methane-oxidizing microorganisms in a Dutch drinking water treatment plant.</title>
        <authorList>
            <person name="Poghosyan L."/>
            <person name="Leucker S."/>
        </authorList>
    </citation>
    <scope>NUCLEOTIDE SEQUENCE [LARGE SCALE GENOMIC DNA]</scope>
    <source>
        <strain evidence="1">S-RSF-IL-03</strain>
    </source>
</reference>
<dbReference type="Pfam" id="PF13650">
    <property type="entry name" value="Asp_protease_2"/>
    <property type="match status" value="1"/>
</dbReference>
<sequence length="97" mass="10087">MNSHLAVRLSIGDRPAAFLLDTGAPITLLDRVCADSAGLTTVASTRTVRGLDGTGLQVASTVIARAYFAGRRFEALPAEVAALPVFGSLNVLRVPAH</sequence>
<dbReference type="Proteomes" id="UP000580839">
    <property type="component" value="Unassembled WGS sequence"/>
</dbReference>
<dbReference type="GO" id="GO:0004190">
    <property type="term" value="F:aspartic-type endopeptidase activity"/>
    <property type="evidence" value="ECO:0007669"/>
    <property type="project" value="InterPro"/>
</dbReference>
<evidence type="ECO:0000313" key="1">
    <source>
        <dbReference type="EMBL" id="NOT35410.1"/>
    </source>
</evidence>
<comment type="caution">
    <text evidence="1">The sequence shown here is derived from an EMBL/GenBank/DDBJ whole genome shotgun (WGS) entry which is preliminary data.</text>
</comment>
<dbReference type="Gene3D" id="2.40.70.10">
    <property type="entry name" value="Acid Proteases"/>
    <property type="match status" value="1"/>
</dbReference>
<dbReference type="EMBL" id="JABFRW010000194">
    <property type="protein sequence ID" value="NOT35410.1"/>
    <property type="molecule type" value="Genomic_DNA"/>
</dbReference>
<evidence type="ECO:0000313" key="2">
    <source>
        <dbReference type="Proteomes" id="UP000580839"/>
    </source>
</evidence>
<dbReference type="InterPro" id="IPR021109">
    <property type="entry name" value="Peptidase_aspartic_dom_sf"/>
</dbReference>